<reference evidence="2 3" key="1">
    <citation type="submission" date="2019-11" db="EMBL/GenBank/DDBJ databases">
        <title>Whole genome sequence of Oryza granulata.</title>
        <authorList>
            <person name="Li W."/>
        </authorList>
    </citation>
    <scope>NUCLEOTIDE SEQUENCE [LARGE SCALE GENOMIC DNA]</scope>
    <source>
        <strain evidence="3">cv. Menghai</strain>
        <tissue evidence="2">Leaf</tissue>
    </source>
</reference>
<evidence type="ECO:0000256" key="1">
    <source>
        <dbReference type="SAM" id="MobiDB-lite"/>
    </source>
</evidence>
<feature type="compositionally biased region" description="Low complexity" evidence="1">
    <location>
        <begin position="210"/>
        <end position="229"/>
    </location>
</feature>
<accession>A0A6G1BVU5</accession>
<dbReference type="EMBL" id="SPHZ02000011">
    <property type="protein sequence ID" value="KAF0891982.1"/>
    <property type="molecule type" value="Genomic_DNA"/>
</dbReference>
<sequence length="249" mass="26213">MEEAPTRQGAGDRSKLVRKQGDDNAELGEENDSKPAHAATASLTLPDIRLLTGARLTSPDARLLPCIGAAACGGDGLPQPFLAHASSPAQPYQAPAPDSSLAQPALDPAPASSPAVRLLPCAGAALPCTAAFLLRCTGKLLQTEVQIRKNSFDPLGYAISGENAIRRNPYHRRRRCARRPLAFPCAGRSGASLPYAATCRAYTPATPLASPGSRCQPSRRSPPRRCLLLPVPPQLSSPEPPALLNVKDH</sequence>
<feature type="region of interest" description="Disordered" evidence="1">
    <location>
        <begin position="1"/>
        <end position="40"/>
    </location>
</feature>
<dbReference type="AlphaFoldDB" id="A0A6G1BVU5"/>
<feature type="compositionally biased region" description="Low complexity" evidence="1">
    <location>
        <begin position="85"/>
        <end position="109"/>
    </location>
</feature>
<evidence type="ECO:0000313" key="2">
    <source>
        <dbReference type="EMBL" id="KAF0891982.1"/>
    </source>
</evidence>
<feature type="region of interest" description="Disordered" evidence="1">
    <location>
        <begin position="83"/>
        <end position="109"/>
    </location>
</feature>
<evidence type="ECO:0000313" key="3">
    <source>
        <dbReference type="Proteomes" id="UP000479710"/>
    </source>
</evidence>
<comment type="caution">
    <text evidence="2">The sequence shown here is derived from an EMBL/GenBank/DDBJ whole genome shotgun (WGS) entry which is preliminary data.</text>
</comment>
<proteinExistence type="predicted"/>
<feature type="region of interest" description="Disordered" evidence="1">
    <location>
        <begin position="206"/>
        <end position="249"/>
    </location>
</feature>
<gene>
    <name evidence="2" type="ORF">E2562_011358</name>
</gene>
<feature type="compositionally biased region" description="Basic and acidic residues" evidence="1">
    <location>
        <begin position="10"/>
        <end position="22"/>
    </location>
</feature>
<dbReference type="Proteomes" id="UP000479710">
    <property type="component" value="Unassembled WGS sequence"/>
</dbReference>
<protein>
    <submittedName>
        <fullName evidence="2">Uncharacterized protein</fullName>
    </submittedName>
</protein>
<feature type="compositionally biased region" description="Pro residues" evidence="1">
    <location>
        <begin position="230"/>
        <end position="241"/>
    </location>
</feature>
<organism evidence="2 3">
    <name type="scientific">Oryza meyeriana var. granulata</name>
    <dbReference type="NCBI Taxonomy" id="110450"/>
    <lineage>
        <taxon>Eukaryota</taxon>
        <taxon>Viridiplantae</taxon>
        <taxon>Streptophyta</taxon>
        <taxon>Embryophyta</taxon>
        <taxon>Tracheophyta</taxon>
        <taxon>Spermatophyta</taxon>
        <taxon>Magnoliopsida</taxon>
        <taxon>Liliopsida</taxon>
        <taxon>Poales</taxon>
        <taxon>Poaceae</taxon>
        <taxon>BOP clade</taxon>
        <taxon>Oryzoideae</taxon>
        <taxon>Oryzeae</taxon>
        <taxon>Oryzinae</taxon>
        <taxon>Oryza</taxon>
        <taxon>Oryza meyeriana</taxon>
    </lineage>
</organism>
<keyword evidence="3" id="KW-1185">Reference proteome</keyword>
<name>A0A6G1BVU5_9ORYZ</name>